<dbReference type="PROSITE" id="PS51186">
    <property type="entry name" value="GNAT"/>
    <property type="match status" value="1"/>
</dbReference>
<sequence>MNTSIGGSLVISNNVKELNGTFIRMVPMEAAHQGELMALLSNPQIWEYTWRKITSAAQVKELLDTAFANQAKGTELLFVMVEQSTGRIAGTSRIMHLDLVHRNAEIGCTWISPQFWRTAVNTESKSLLLQYCFESLGLIRVNFTVVGDNVRSRKAVERIGAVKEGVLRKHRITAEGRILDNVLYSIIDDEWPAVQANLHYLLNEKYAGKK</sequence>
<evidence type="ECO:0000259" key="1">
    <source>
        <dbReference type="PROSITE" id="PS51186"/>
    </source>
</evidence>
<gene>
    <name evidence="2" type="ORF">JI735_24195</name>
</gene>
<evidence type="ECO:0000313" key="3">
    <source>
        <dbReference type="Proteomes" id="UP000595841"/>
    </source>
</evidence>
<organism evidence="2 3">
    <name type="scientific">Paenibacillus sonchi</name>
    <dbReference type="NCBI Taxonomy" id="373687"/>
    <lineage>
        <taxon>Bacteria</taxon>
        <taxon>Bacillati</taxon>
        <taxon>Bacillota</taxon>
        <taxon>Bacilli</taxon>
        <taxon>Bacillales</taxon>
        <taxon>Paenibacillaceae</taxon>
        <taxon>Paenibacillus</taxon>
        <taxon>Paenibacillus sonchi group</taxon>
    </lineage>
</organism>
<dbReference type="PANTHER" id="PTHR43610">
    <property type="entry name" value="BLL6696 PROTEIN"/>
    <property type="match status" value="1"/>
</dbReference>
<dbReference type="KEGG" id="pson:JI735_24195"/>
<dbReference type="Proteomes" id="UP000595841">
    <property type="component" value="Chromosome"/>
</dbReference>
<protein>
    <submittedName>
        <fullName evidence="2">GNAT family N-acetyltransferase</fullName>
    </submittedName>
</protein>
<evidence type="ECO:0000313" key="2">
    <source>
        <dbReference type="EMBL" id="QQZ59689.1"/>
    </source>
</evidence>
<dbReference type="EMBL" id="CP068595">
    <property type="protein sequence ID" value="QQZ59689.1"/>
    <property type="molecule type" value="Genomic_DNA"/>
</dbReference>
<feature type="domain" description="N-acetyltransferase" evidence="1">
    <location>
        <begin position="23"/>
        <end position="189"/>
    </location>
</feature>
<proteinExistence type="predicted"/>
<reference evidence="2 3" key="1">
    <citation type="submission" date="2021-01" db="EMBL/GenBank/DDBJ databases">
        <title>Whole genome sequence of Paenibacillus sonchi LMG 24727 for comparative genomics.</title>
        <authorList>
            <person name="Lee G."/>
            <person name="Kim M.-J."/>
            <person name="Lim K."/>
            <person name="Shin J.-H."/>
        </authorList>
    </citation>
    <scope>NUCLEOTIDE SEQUENCE [LARGE SCALE GENOMIC DNA]</scope>
    <source>
        <strain evidence="2 3">LMG 24727</strain>
    </source>
</reference>
<dbReference type="SUPFAM" id="SSF55729">
    <property type="entry name" value="Acyl-CoA N-acyltransferases (Nat)"/>
    <property type="match status" value="1"/>
</dbReference>
<dbReference type="InterPro" id="IPR000182">
    <property type="entry name" value="GNAT_dom"/>
</dbReference>
<dbReference type="Pfam" id="PF13302">
    <property type="entry name" value="Acetyltransf_3"/>
    <property type="match status" value="1"/>
</dbReference>
<dbReference type="PANTHER" id="PTHR43610:SF1">
    <property type="entry name" value="N-ACETYLTRANSFERASE DOMAIN-CONTAINING PROTEIN"/>
    <property type="match status" value="1"/>
</dbReference>
<dbReference type="InterPro" id="IPR016181">
    <property type="entry name" value="Acyl_CoA_acyltransferase"/>
</dbReference>
<dbReference type="GO" id="GO:0016747">
    <property type="term" value="F:acyltransferase activity, transferring groups other than amino-acyl groups"/>
    <property type="evidence" value="ECO:0007669"/>
    <property type="project" value="InterPro"/>
</dbReference>
<dbReference type="AlphaFoldDB" id="A0A974P929"/>
<accession>A0A974P929</accession>
<name>A0A974P929_9BACL</name>
<dbReference type="Gene3D" id="3.40.630.30">
    <property type="match status" value="1"/>
</dbReference>
<keyword evidence="3" id="KW-1185">Reference proteome</keyword>